<comment type="caution">
    <text evidence="2">The sequence shown here is derived from an EMBL/GenBank/DDBJ whole genome shotgun (WGS) entry which is preliminary data.</text>
</comment>
<organism evidence="2 3">
    <name type="scientific">Acetivibrio ethanolgignens</name>
    <dbReference type="NCBI Taxonomy" id="290052"/>
    <lineage>
        <taxon>Bacteria</taxon>
        <taxon>Bacillati</taxon>
        <taxon>Bacillota</taxon>
        <taxon>Clostridia</taxon>
        <taxon>Eubacteriales</taxon>
        <taxon>Oscillospiraceae</taxon>
        <taxon>Acetivibrio</taxon>
    </lineage>
</organism>
<evidence type="ECO:0008006" key="4">
    <source>
        <dbReference type="Google" id="ProtNLM"/>
    </source>
</evidence>
<name>A0A0V8QF21_9FIRM</name>
<evidence type="ECO:0000313" key="2">
    <source>
        <dbReference type="EMBL" id="KSV59006.1"/>
    </source>
</evidence>
<dbReference type="OrthoDB" id="9790495at2"/>
<keyword evidence="3" id="KW-1185">Reference proteome</keyword>
<reference evidence="2 3" key="1">
    <citation type="submission" date="2015-11" db="EMBL/GenBank/DDBJ databases">
        <title>Butyribacter intestini gen. nov., sp. nov., a butyric acid-producing bacterium of the family Lachnospiraceae isolated from the human faeces.</title>
        <authorList>
            <person name="Zou Y."/>
            <person name="Xue W."/>
            <person name="Luo G."/>
            <person name="Lv M."/>
        </authorList>
    </citation>
    <scope>NUCLEOTIDE SEQUENCE [LARGE SCALE GENOMIC DNA]</scope>
    <source>
        <strain evidence="2 3">ACET-33324</strain>
    </source>
</reference>
<dbReference type="AlphaFoldDB" id="A0A0V8QF21"/>
<dbReference type="EMBL" id="LNAM01000154">
    <property type="protein sequence ID" value="KSV59006.1"/>
    <property type="molecule type" value="Genomic_DNA"/>
</dbReference>
<feature type="transmembrane region" description="Helical" evidence="1">
    <location>
        <begin position="14"/>
        <end position="35"/>
    </location>
</feature>
<protein>
    <recommendedName>
        <fullName evidence="4">FMN-binding domain-containing protein</fullName>
    </recommendedName>
</protein>
<evidence type="ECO:0000313" key="3">
    <source>
        <dbReference type="Proteomes" id="UP000054874"/>
    </source>
</evidence>
<dbReference type="STRING" id="290052.ASU35_10635"/>
<keyword evidence="1" id="KW-0472">Membrane</keyword>
<evidence type="ECO:0000256" key="1">
    <source>
        <dbReference type="SAM" id="Phobius"/>
    </source>
</evidence>
<gene>
    <name evidence="2" type="ORF">ASU35_10635</name>
</gene>
<sequence length="145" mass="16049">MSKTRIVVLQMKEIIYTGIFVALGVFLVLLLVLMFHPGKEKAPEASQTEPVYRAGIYTTEIALGQTVLNLEAYIDETHIKGARLVNLSEEVETMYPLLSPSLEDISSQLAKGVAIENVVLSNENQYTQALLLSALQELLKKAENN</sequence>
<proteinExistence type="predicted"/>
<dbReference type="RefSeq" id="WP_058352790.1">
    <property type="nucleotide sequence ID" value="NZ_CABMMD010000154.1"/>
</dbReference>
<keyword evidence="1" id="KW-0812">Transmembrane</keyword>
<keyword evidence="1" id="KW-1133">Transmembrane helix</keyword>
<accession>A0A0V8QF21</accession>
<dbReference type="Proteomes" id="UP000054874">
    <property type="component" value="Unassembled WGS sequence"/>
</dbReference>